<reference evidence="4 5" key="1">
    <citation type="submission" date="2018-03" db="EMBL/GenBank/DDBJ databases">
        <title>Draft Genome Sequences of the Obligatory Marine Myxobacteria Enhygromyxa salina SWB007.</title>
        <authorList>
            <person name="Poehlein A."/>
            <person name="Moghaddam J.A."/>
            <person name="Harms H."/>
            <person name="Alanjari M."/>
            <person name="Koenig G.M."/>
            <person name="Daniel R."/>
            <person name="Schaeberle T.F."/>
        </authorList>
    </citation>
    <scope>NUCLEOTIDE SEQUENCE [LARGE SCALE GENOMIC DNA]</scope>
    <source>
        <strain evidence="4 5">SWB007</strain>
    </source>
</reference>
<dbReference type="Gene3D" id="1.25.40.10">
    <property type="entry name" value="Tetratricopeptide repeat domain"/>
    <property type="match status" value="1"/>
</dbReference>
<dbReference type="Gene3D" id="1.10.287.110">
    <property type="entry name" value="DnaJ domain"/>
    <property type="match status" value="1"/>
</dbReference>
<dbReference type="SMART" id="SM00028">
    <property type="entry name" value="TPR"/>
    <property type="match status" value="3"/>
</dbReference>
<proteinExistence type="predicted"/>
<gene>
    <name evidence="4" type="ORF">ENSA7_51340</name>
</gene>
<dbReference type="EMBL" id="PVNL01000104">
    <property type="protein sequence ID" value="PRQ04023.1"/>
    <property type="molecule type" value="Genomic_DNA"/>
</dbReference>
<dbReference type="SUPFAM" id="SSF48452">
    <property type="entry name" value="TPR-like"/>
    <property type="match status" value="1"/>
</dbReference>
<feature type="region of interest" description="Disordered" evidence="2">
    <location>
        <begin position="110"/>
        <end position="140"/>
    </location>
</feature>
<dbReference type="Proteomes" id="UP000238823">
    <property type="component" value="Unassembled WGS sequence"/>
</dbReference>
<dbReference type="InterPro" id="IPR011990">
    <property type="entry name" value="TPR-like_helical_dom_sf"/>
</dbReference>
<dbReference type="CDD" id="cd06257">
    <property type="entry name" value="DnaJ"/>
    <property type="match status" value="1"/>
</dbReference>
<dbReference type="InterPro" id="IPR036869">
    <property type="entry name" value="J_dom_sf"/>
</dbReference>
<feature type="region of interest" description="Disordered" evidence="2">
    <location>
        <begin position="75"/>
        <end position="97"/>
    </location>
</feature>
<dbReference type="InterPro" id="IPR019734">
    <property type="entry name" value="TPR_rpt"/>
</dbReference>
<dbReference type="SUPFAM" id="SSF46565">
    <property type="entry name" value="Chaperone J-domain"/>
    <property type="match status" value="1"/>
</dbReference>
<sequence length="505" mass="55778">MGLEVDARLVVNRDVDLRELPLTPVEFFIYSRVEALSGAEAPTVGDVIAASGQSSEAAHEVLRKLVDYGVLSPTVESPKAPVEAPGRVGSGLRERARTRRRELLEAQMRMSREAADRDGSGETSDEPSLPTPHKASNAYKPADSGIHAMLEEVEPVGDADPRLQPSAKVDLNRQRRLLALRDRLRHIGHFELLGIEPVDDVKAIRRAYHVVSREFHPDSFYGQNLGGFRGVLDDLFRRARASYELLLDDAQRKPLVDAHLAQVRAEQAKHDREQAEATALADAAAERARVQAEAAAAEAEKIAAEQRKQRDQQRQLRIRDRALSVRRKHAAKQAEQAHKERDLGRHGTAATLFRLAHEQDPSNGEYEQLWRDSLAIARRQRADASFEQGVAARRASRPQDAAHHFARAAEVDPSLRNLAEAAAAVAEVNPTRAREFAISALETMQQAQARGVKLDDRTRGEAHLACATAFLAAEQTATAKEQAEQAHKLAPSQHTRALLNSLKLT</sequence>
<feature type="coiled-coil region" evidence="1">
    <location>
        <begin position="258"/>
        <end position="316"/>
    </location>
</feature>
<dbReference type="InterPro" id="IPR001623">
    <property type="entry name" value="DnaJ_domain"/>
</dbReference>
<accession>A0A2S9YFY4</accession>
<evidence type="ECO:0000256" key="1">
    <source>
        <dbReference type="SAM" id="Coils"/>
    </source>
</evidence>
<evidence type="ECO:0000313" key="4">
    <source>
        <dbReference type="EMBL" id="PRQ04023.1"/>
    </source>
</evidence>
<name>A0A2S9YFY4_9BACT</name>
<dbReference type="PROSITE" id="PS50076">
    <property type="entry name" value="DNAJ_2"/>
    <property type="match status" value="1"/>
</dbReference>
<comment type="caution">
    <text evidence="4">The sequence shown here is derived from an EMBL/GenBank/DDBJ whole genome shotgun (WGS) entry which is preliminary data.</text>
</comment>
<organism evidence="4 5">
    <name type="scientific">Enhygromyxa salina</name>
    <dbReference type="NCBI Taxonomy" id="215803"/>
    <lineage>
        <taxon>Bacteria</taxon>
        <taxon>Pseudomonadati</taxon>
        <taxon>Myxococcota</taxon>
        <taxon>Polyangia</taxon>
        <taxon>Nannocystales</taxon>
        <taxon>Nannocystaceae</taxon>
        <taxon>Enhygromyxa</taxon>
    </lineage>
</organism>
<dbReference type="OrthoDB" id="5513657at2"/>
<protein>
    <recommendedName>
        <fullName evidence="3">J domain-containing protein</fullName>
    </recommendedName>
</protein>
<dbReference type="RefSeq" id="WP_106092029.1">
    <property type="nucleotide sequence ID" value="NZ_PVNL01000104.1"/>
</dbReference>
<evidence type="ECO:0000313" key="5">
    <source>
        <dbReference type="Proteomes" id="UP000238823"/>
    </source>
</evidence>
<dbReference type="AlphaFoldDB" id="A0A2S9YFY4"/>
<feature type="compositionally biased region" description="Basic and acidic residues" evidence="2">
    <location>
        <begin position="110"/>
        <end position="120"/>
    </location>
</feature>
<evidence type="ECO:0000259" key="3">
    <source>
        <dbReference type="PROSITE" id="PS50076"/>
    </source>
</evidence>
<feature type="domain" description="J" evidence="3">
    <location>
        <begin position="188"/>
        <end position="260"/>
    </location>
</feature>
<keyword evidence="1" id="KW-0175">Coiled coil</keyword>
<evidence type="ECO:0000256" key="2">
    <source>
        <dbReference type="SAM" id="MobiDB-lite"/>
    </source>
</evidence>